<dbReference type="eggNOG" id="ENOG502S9CJ">
    <property type="taxonomic scope" value="Eukaryota"/>
</dbReference>
<name>U1G8B1_ENDPU</name>
<accession>U1G8B1</accession>
<dbReference type="OrthoDB" id="5407653at2759"/>
<sequence>MFGGWAHVASLPEDLTGKERVPPPAPTQLDFPSYTPQHSPSPLTTASSRDLFHLLCSIKKPQDITPQYLQILSLSVIPNASFQDLLPHVTEPVHQGGEHVPPPDRLQQTVQELRISHSDAFREVVRLPPLPGHAKPRLSRTRKFWTGLQRMSQFWDCSMDRYYEVADTEDDSSSSSGSSDPDIEMSQSDQSPPDRLPSSSSPDGPQPAKTKQVYKGRRLNDGSAMPSNFRDEAVSALVECVVWAFNCQVRAPNLPPRLQVRNLLFPVRQSFIVGRLPRERELGRRAVLEGPVMGICCRMETIFRPDCMTANGEVGGSSGYGMKLSEVVDEWRGILDLAREVGVMLLLAQERAREGKGEVKPGEGKWWTATPRWGGGPGGLMESEILTAGRDVVDEDKIATPPPSENASADESVDGTTPKPSSTETLLPRAATHPPVRPKRKAIRDISDNNERGGVQHKKGSKPTQTEKWKTLRSGPGIWDAKMRYMRIGAPKSISQAASPSLPPSPAHAEDKAEEIEDQIFMVTSINHHVALTSMQVSEAHLAWLAGEERKDEEREQGLQLKRTRWFDLFDEADRVEFVQGLWDVMAWLMRE</sequence>
<keyword evidence="3" id="KW-1185">Reference proteome</keyword>
<feature type="region of interest" description="Disordered" evidence="1">
    <location>
        <begin position="166"/>
        <end position="224"/>
    </location>
</feature>
<proteinExistence type="predicted"/>
<organism evidence="2 3">
    <name type="scientific">Endocarpon pusillum (strain Z07020 / HMAS-L-300199)</name>
    <name type="common">Lichen-forming fungus</name>
    <dbReference type="NCBI Taxonomy" id="1263415"/>
    <lineage>
        <taxon>Eukaryota</taxon>
        <taxon>Fungi</taxon>
        <taxon>Dikarya</taxon>
        <taxon>Ascomycota</taxon>
        <taxon>Pezizomycotina</taxon>
        <taxon>Eurotiomycetes</taxon>
        <taxon>Chaetothyriomycetidae</taxon>
        <taxon>Verrucariales</taxon>
        <taxon>Verrucariaceae</taxon>
        <taxon>Endocarpon</taxon>
    </lineage>
</organism>
<feature type="compositionally biased region" description="Polar residues" evidence="1">
    <location>
        <begin position="405"/>
        <end position="425"/>
    </location>
</feature>
<evidence type="ECO:0000313" key="2">
    <source>
        <dbReference type="EMBL" id="ERF68223.1"/>
    </source>
</evidence>
<feature type="compositionally biased region" description="Low complexity" evidence="1">
    <location>
        <begin position="173"/>
        <end position="203"/>
    </location>
</feature>
<dbReference type="RefSeq" id="XP_007806128.1">
    <property type="nucleotide sequence ID" value="XM_007807937.1"/>
</dbReference>
<feature type="compositionally biased region" description="Polar residues" evidence="1">
    <location>
        <begin position="34"/>
        <end position="45"/>
    </location>
</feature>
<feature type="region of interest" description="Disordered" evidence="1">
    <location>
        <begin position="13"/>
        <end position="45"/>
    </location>
</feature>
<dbReference type="Proteomes" id="UP000019373">
    <property type="component" value="Unassembled WGS sequence"/>
</dbReference>
<feature type="region of interest" description="Disordered" evidence="1">
    <location>
        <begin position="355"/>
        <end position="382"/>
    </location>
</feature>
<dbReference type="OMA" id="CRPETSF"/>
<evidence type="ECO:0000313" key="3">
    <source>
        <dbReference type="Proteomes" id="UP000019373"/>
    </source>
</evidence>
<dbReference type="HOGENOM" id="CLU_014758_0_0_1"/>
<reference evidence="3" key="1">
    <citation type="journal article" date="2014" name="BMC Genomics">
        <title>Genome characteristics reveal the impact of lichenization on lichen-forming fungus Endocarpon pusillum Hedwig (Verrucariales, Ascomycota).</title>
        <authorList>
            <person name="Wang Y.-Y."/>
            <person name="Liu B."/>
            <person name="Zhang X.-Y."/>
            <person name="Zhou Q.-M."/>
            <person name="Zhang T."/>
            <person name="Li H."/>
            <person name="Yu Y.-F."/>
            <person name="Zhang X.-L."/>
            <person name="Hao X.-Y."/>
            <person name="Wang M."/>
            <person name="Wang L."/>
            <person name="Wei J.-C."/>
        </authorList>
    </citation>
    <scope>NUCLEOTIDE SEQUENCE [LARGE SCALE GENOMIC DNA]</scope>
    <source>
        <strain evidence="3">Z07020 / HMAS-L-300199</strain>
    </source>
</reference>
<protein>
    <submittedName>
        <fullName evidence="2">Uncharacterized protein</fullName>
    </submittedName>
</protein>
<dbReference type="AlphaFoldDB" id="U1G8B1"/>
<evidence type="ECO:0000256" key="1">
    <source>
        <dbReference type="SAM" id="MobiDB-lite"/>
    </source>
</evidence>
<dbReference type="GeneID" id="19243507"/>
<dbReference type="EMBL" id="KE721526">
    <property type="protein sequence ID" value="ERF68223.1"/>
    <property type="molecule type" value="Genomic_DNA"/>
</dbReference>
<feature type="region of interest" description="Disordered" evidence="1">
    <location>
        <begin position="396"/>
        <end position="474"/>
    </location>
</feature>
<gene>
    <name evidence="2" type="ORF">EPUS_08660</name>
</gene>